<gene>
    <name evidence="2" type="ORF">CAEBREN_07322</name>
</gene>
<proteinExistence type="predicted"/>
<evidence type="ECO:0000313" key="2">
    <source>
        <dbReference type="EMBL" id="EGT30536.1"/>
    </source>
</evidence>
<sequence length="212" mass="24755">MFLLFLSVFLFFLFPSIGSETAVQYKNQAAYEEFLEYVERDNTSPEERARKQRLLQFPSSVVCRNSSSTHGTELFTPSHVVCYGQNNSFPVCKLDYNHHEKTIISTCVLIDNDLHSSTKKFCNLLWNTENKTASCLCKSDKCNTHAKDYIRDSLAAISNRHRRHHKEHHKSIFYRETFDHHHRRRSSSSFSVEPILSALPLCLLLAYILNYW</sequence>
<reference evidence="3" key="1">
    <citation type="submission" date="2011-07" db="EMBL/GenBank/DDBJ databases">
        <authorList>
            <consortium name="Caenorhabditis brenneri Sequencing and Analysis Consortium"/>
            <person name="Wilson R.K."/>
        </authorList>
    </citation>
    <scope>NUCLEOTIDE SEQUENCE [LARGE SCALE GENOMIC DNA]</scope>
    <source>
        <strain evidence="3">PB2801</strain>
    </source>
</reference>
<accession>G0M7G7</accession>
<dbReference type="Proteomes" id="UP000008068">
    <property type="component" value="Unassembled WGS sequence"/>
</dbReference>
<dbReference type="AlphaFoldDB" id="G0M7G7"/>
<dbReference type="HOGENOM" id="CLU_1300648_0_0_1"/>
<feature type="chain" id="PRO_5003402799" evidence="1">
    <location>
        <begin position="19"/>
        <end position="212"/>
    </location>
</feature>
<organism evidence="3">
    <name type="scientific">Caenorhabditis brenneri</name>
    <name type="common">Nematode worm</name>
    <dbReference type="NCBI Taxonomy" id="135651"/>
    <lineage>
        <taxon>Eukaryota</taxon>
        <taxon>Metazoa</taxon>
        <taxon>Ecdysozoa</taxon>
        <taxon>Nematoda</taxon>
        <taxon>Chromadorea</taxon>
        <taxon>Rhabditida</taxon>
        <taxon>Rhabditina</taxon>
        <taxon>Rhabditomorpha</taxon>
        <taxon>Rhabditoidea</taxon>
        <taxon>Rhabditidae</taxon>
        <taxon>Peloderinae</taxon>
        <taxon>Caenorhabditis</taxon>
    </lineage>
</organism>
<protein>
    <submittedName>
        <fullName evidence="2">Uncharacterized protein</fullName>
    </submittedName>
</protein>
<name>G0M7G7_CAEBE</name>
<keyword evidence="3" id="KW-1185">Reference proteome</keyword>
<evidence type="ECO:0000256" key="1">
    <source>
        <dbReference type="SAM" id="SignalP"/>
    </source>
</evidence>
<keyword evidence="1" id="KW-0732">Signal</keyword>
<dbReference type="EMBL" id="GL379786">
    <property type="protein sequence ID" value="EGT30536.1"/>
    <property type="molecule type" value="Genomic_DNA"/>
</dbReference>
<dbReference type="InParanoid" id="G0M7G7"/>
<feature type="signal peptide" evidence="1">
    <location>
        <begin position="1"/>
        <end position="18"/>
    </location>
</feature>
<evidence type="ECO:0000313" key="3">
    <source>
        <dbReference type="Proteomes" id="UP000008068"/>
    </source>
</evidence>